<dbReference type="AlphaFoldDB" id="A0A7R9CJH5"/>
<feature type="transmembrane region" description="Helical" evidence="9">
    <location>
        <begin position="574"/>
        <end position="597"/>
    </location>
</feature>
<keyword evidence="8" id="KW-0325">Glycoprotein</keyword>
<keyword evidence="6 9" id="KW-0472">Membrane</keyword>
<dbReference type="Gene3D" id="3.40.190.10">
    <property type="entry name" value="Periplasmic binding protein-like II"/>
    <property type="match status" value="1"/>
</dbReference>
<accession>A0A7R9CJH5</accession>
<evidence type="ECO:0000256" key="6">
    <source>
        <dbReference type="ARBA" id="ARBA00023136"/>
    </source>
</evidence>
<dbReference type="EMBL" id="OC317450">
    <property type="protein sequence ID" value="CAD7396960.1"/>
    <property type="molecule type" value="Genomic_DNA"/>
</dbReference>
<sequence length="621" mass="70621">MQLLGLLLALYMTRHRMKRQWHLKVYGSTLTRASEQKLLSSLHHWLLLGDVNSTIDENINIPLNSHVVLATELKDDSSADIVLRDVYKLSTSWSLTYTPARVWLPGQPFPPSPSRDDFQGLVLRAAIVVMEDSWESHDDLRYKHLNTWSKLTYGPMKNVAKMLNFSMTETETESWGFLNPDGSFSGMVGLLQRNECDIGAVQCAITPGRRVAVEFAAEMVPFSQETVHASTPAHNDEIKTHVIALVASFPKLWRLRSILNSGVSEQDHIFLANLNDEQCSLLTYVEDPYQVLISRPRFIFRQPSLSSVTNIYILPFSVAVWSTYALTTIVLTVFLFATQRLERRAKKCQATVPPENWSGALLTSLGIICQQGCPTTPGNISSRIIFLFLFLLSTFFFTSYSAIIVSLLQTPSSTINTLNALLRSPLKIVVNDINYNFNYDNYVNESASSLVKELFHERILSHPKQDVYLTMEHGVELIRTGMFAFHVDMGAYKIIGDTWHDSEKCNLKEVFMFPAYKGAIPVQKGSPYRDHISRRLRWLREVGMVNREWKRWVTEKPTCDTHYSGFISVGIEDFYPALLVLTYGIPCSLVMIILELIHTCDTHQPKIWTSRFSSDVLSITT</sequence>
<evidence type="ECO:0000259" key="10">
    <source>
        <dbReference type="Pfam" id="PF00060"/>
    </source>
</evidence>
<comment type="similarity">
    <text evidence="2">Belongs to the glutamate-gated ion channel (TC 1.A.10.1) family.</text>
</comment>
<evidence type="ECO:0000313" key="11">
    <source>
        <dbReference type="EMBL" id="CAD7396960.1"/>
    </source>
</evidence>
<feature type="transmembrane region" description="Helical" evidence="9">
    <location>
        <begin position="384"/>
        <end position="408"/>
    </location>
</feature>
<dbReference type="PANTHER" id="PTHR42643">
    <property type="entry name" value="IONOTROPIC RECEPTOR 20A-RELATED"/>
    <property type="match status" value="1"/>
</dbReference>
<evidence type="ECO:0000256" key="4">
    <source>
        <dbReference type="ARBA" id="ARBA00022692"/>
    </source>
</evidence>
<keyword evidence="7" id="KW-0675">Receptor</keyword>
<protein>
    <recommendedName>
        <fullName evidence="10">Ionotropic glutamate receptor C-terminal domain-containing protein</fullName>
    </recommendedName>
</protein>
<dbReference type="InterPro" id="IPR052192">
    <property type="entry name" value="Insect_Ionotropic_Sensory_Rcpt"/>
</dbReference>
<keyword evidence="4 9" id="KW-0812">Transmembrane</keyword>
<evidence type="ECO:0000256" key="5">
    <source>
        <dbReference type="ARBA" id="ARBA00022989"/>
    </source>
</evidence>
<dbReference type="GO" id="GO:0050906">
    <property type="term" value="P:detection of stimulus involved in sensory perception"/>
    <property type="evidence" value="ECO:0007669"/>
    <property type="project" value="UniProtKB-ARBA"/>
</dbReference>
<evidence type="ECO:0000256" key="7">
    <source>
        <dbReference type="ARBA" id="ARBA00023170"/>
    </source>
</evidence>
<dbReference type="Gene3D" id="1.10.287.70">
    <property type="match status" value="1"/>
</dbReference>
<keyword evidence="5 9" id="KW-1133">Transmembrane helix</keyword>
<feature type="transmembrane region" description="Helical" evidence="9">
    <location>
        <begin position="311"/>
        <end position="337"/>
    </location>
</feature>
<comment type="subcellular location">
    <subcellularLocation>
        <location evidence="1">Cell membrane</location>
        <topology evidence="1">Multi-pass membrane protein</topology>
    </subcellularLocation>
</comment>
<reference evidence="11" key="1">
    <citation type="submission" date="2020-11" db="EMBL/GenBank/DDBJ databases">
        <authorList>
            <person name="Tran Van P."/>
        </authorList>
    </citation>
    <scope>NUCLEOTIDE SEQUENCE</scope>
</reference>
<evidence type="ECO:0000256" key="1">
    <source>
        <dbReference type="ARBA" id="ARBA00004651"/>
    </source>
</evidence>
<name>A0A7R9CJH5_TIMCR</name>
<evidence type="ECO:0000256" key="2">
    <source>
        <dbReference type="ARBA" id="ARBA00008685"/>
    </source>
</evidence>
<dbReference type="SUPFAM" id="SSF53850">
    <property type="entry name" value="Periplasmic binding protein-like II"/>
    <property type="match status" value="1"/>
</dbReference>
<dbReference type="PANTHER" id="PTHR42643:SF33">
    <property type="entry name" value="GLUTAMATE RECEPTOR 2-LIKE PROTEIN"/>
    <property type="match status" value="1"/>
</dbReference>
<evidence type="ECO:0000256" key="9">
    <source>
        <dbReference type="SAM" id="Phobius"/>
    </source>
</evidence>
<organism evidence="11">
    <name type="scientific">Timema cristinae</name>
    <name type="common">Walking stick</name>
    <dbReference type="NCBI Taxonomy" id="61476"/>
    <lineage>
        <taxon>Eukaryota</taxon>
        <taxon>Metazoa</taxon>
        <taxon>Ecdysozoa</taxon>
        <taxon>Arthropoda</taxon>
        <taxon>Hexapoda</taxon>
        <taxon>Insecta</taxon>
        <taxon>Pterygota</taxon>
        <taxon>Neoptera</taxon>
        <taxon>Polyneoptera</taxon>
        <taxon>Phasmatodea</taxon>
        <taxon>Timematodea</taxon>
        <taxon>Timematoidea</taxon>
        <taxon>Timematidae</taxon>
        <taxon>Timema</taxon>
    </lineage>
</organism>
<evidence type="ECO:0000256" key="3">
    <source>
        <dbReference type="ARBA" id="ARBA00022475"/>
    </source>
</evidence>
<gene>
    <name evidence="11" type="ORF">TCEB3V08_LOCUS3857</name>
</gene>
<dbReference type="Pfam" id="PF00060">
    <property type="entry name" value="Lig_chan"/>
    <property type="match status" value="1"/>
</dbReference>
<dbReference type="GO" id="GO:0015276">
    <property type="term" value="F:ligand-gated monoatomic ion channel activity"/>
    <property type="evidence" value="ECO:0007669"/>
    <property type="project" value="InterPro"/>
</dbReference>
<dbReference type="InterPro" id="IPR001320">
    <property type="entry name" value="Iontro_rcpt_C"/>
</dbReference>
<dbReference type="GO" id="GO:0005886">
    <property type="term" value="C:plasma membrane"/>
    <property type="evidence" value="ECO:0007669"/>
    <property type="project" value="UniProtKB-SubCell"/>
</dbReference>
<evidence type="ECO:0000256" key="8">
    <source>
        <dbReference type="ARBA" id="ARBA00023180"/>
    </source>
</evidence>
<feature type="domain" description="Ionotropic glutamate receptor C-terminal" evidence="10">
    <location>
        <begin position="318"/>
        <end position="556"/>
    </location>
</feature>
<keyword evidence="3" id="KW-1003">Cell membrane</keyword>
<proteinExistence type="inferred from homology"/>